<evidence type="ECO:0000256" key="1">
    <source>
        <dbReference type="SAM" id="MobiDB-lite"/>
    </source>
</evidence>
<dbReference type="Proteomes" id="UP001558652">
    <property type="component" value="Unassembled WGS sequence"/>
</dbReference>
<feature type="region of interest" description="Disordered" evidence="1">
    <location>
        <begin position="447"/>
        <end position="562"/>
    </location>
</feature>
<feature type="compositionally biased region" description="Basic and acidic residues" evidence="1">
    <location>
        <begin position="411"/>
        <end position="420"/>
    </location>
</feature>
<feature type="region of interest" description="Disordered" evidence="1">
    <location>
        <begin position="387"/>
        <end position="431"/>
    </location>
</feature>
<proteinExistence type="predicted"/>
<organism evidence="2 3">
    <name type="scientific">Ranatra chinensis</name>
    <dbReference type="NCBI Taxonomy" id="642074"/>
    <lineage>
        <taxon>Eukaryota</taxon>
        <taxon>Metazoa</taxon>
        <taxon>Ecdysozoa</taxon>
        <taxon>Arthropoda</taxon>
        <taxon>Hexapoda</taxon>
        <taxon>Insecta</taxon>
        <taxon>Pterygota</taxon>
        <taxon>Neoptera</taxon>
        <taxon>Paraneoptera</taxon>
        <taxon>Hemiptera</taxon>
        <taxon>Heteroptera</taxon>
        <taxon>Panheteroptera</taxon>
        <taxon>Nepomorpha</taxon>
        <taxon>Nepidae</taxon>
        <taxon>Ranatrinae</taxon>
        <taxon>Ranatra</taxon>
    </lineage>
</organism>
<dbReference type="AlphaFoldDB" id="A0ABD0YXL4"/>
<sequence>MFYQNKKQETTEIDTRNLPSFQLGPKIKENEDNFTSFDAPVCCNSKYLQRPNGVTDIAGCLQMEETLVLDESENVTDRSQQITGQANTLSARLTAAQGHNYIKDNFLYGIGSSKQGVLKCNDKITDSDNINERSNKFSFQDIATNSKNNGVENKHASDNGLDKLTKKFSKIAVSDTSIPGKFRLTSNESGKMEILRRSASVENDFVRFSENIYESVKDVEPEVKEMPQKRKILDRIKRSDSDRILTRTGVLQREFRSEQKIKTSCENSPVLRYRRERLPIIVMASKSKEKDLVHNTIFGERKMEGISKGFRLTAFHNETSLKRNFNKDVKSDTDLSVKKHSFRQSGSCDAITLSRTKDSFRQREDTLRFTDELNKFRAKMLKDTEIMKSPMLSSNSKPAKARRSNSLLRRFSRESSKDSNDSGVEIGPTPKKRSLSFLKKMWKKKERKWEEDEEDGDESFSTNPNPLAEMQGPNSDIEDIGHYIGVDTHTNYEVPRPEPPPDYDEVNVSSGSDSEPPQLPPRHHKTSTKRPPSPWHDIPTNNKPVDQEPPALPRKVKKNKGNNGFDFLLHEDITDDSSGLKFLFREDNSAETHERVSGDLGEMLTKLSEINRTPLQNYHYFADNLSFNSGSSKKNDGGDPDYDIPRPHASLMATLRKESSSTDTIPATHFFSHYEDSLDPPHVRDDYERLTMAPDSLECDPWSLSNDGEIQNGGWSKYAVTTNTLSIEPTNFPPESIYQDSLNTAFNNNREDCITYHKGYLKLYS</sequence>
<accession>A0ABD0YXL4</accession>
<comment type="caution">
    <text evidence="2">The sequence shown here is derived from an EMBL/GenBank/DDBJ whole genome shotgun (WGS) entry which is preliminary data.</text>
</comment>
<protein>
    <submittedName>
        <fullName evidence="2">Uncharacterized protein</fullName>
    </submittedName>
</protein>
<dbReference type="EMBL" id="JBFDAA010000001">
    <property type="protein sequence ID" value="KAL1140451.1"/>
    <property type="molecule type" value="Genomic_DNA"/>
</dbReference>
<keyword evidence="3" id="KW-1185">Reference proteome</keyword>
<reference evidence="2 3" key="1">
    <citation type="submission" date="2024-07" db="EMBL/GenBank/DDBJ databases">
        <title>Chromosome-level genome assembly of the water stick insect Ranatra chinensis (Heteroptera: Nepidae).</title>
        <authorList>
            <person name="Liu X."/>
        </authorList>
    </citation>
    <scope>NUCLEOTIDE SEQUENCE [LARGE SCALE GENOMIC DNA]</scope>
    <source>
        <strain evidence="2">Cailab_2021Rc</strain>
        <tissue evidence="2">Muscle</tissue>
    </source>
</reference>
<name>A0ABD0YXL4_9HEMI</name>
<evidence type="ECO:0000313" key="3">
    <source>
        <dbReference type="Proteomes" id="UP001558652"/>
    </source>
</evidence>
<evidence type="ECO:0000313" key="2">
    <source>
        <dbReference type="EMBL" id="KAL1140451.1"/>
    </source>
</evidence>
<gene>
    <name evidence="2" type="ORF">AAG570_000383</name>
</gene>